<evidence type="ECO:0000256" key="3">
    <source>
        <dbReference type="ARBA" id="ARBA00022723"/>
    </source>
</evidence>
<accession>A0AAP9NLX1</accession>
<dbReference type="SUPFAM" id="SSF63380">
    <property type="entry name" value="Riboflavin synthase domain-like"/>
    <property type="match status" value="1"/>
</dbReference>
<keyword evidence="2" id="KW-0001">2Fe-2S</keyword>
<feature type="domain" description="FAD-binding FR-type" evidence="8">
    <location>
        <begin position="8"/>
        <end position="110"/>
    </location>
</feature>
<dbReference type="InterPro" id="IPR036010">
    <property type="entry name" value="2Fe-2S_ferredoxin-like_sf"/>
</dbReference>
<dbReference type="PANTHER" id="PTHR47354:SF1">
    <property type="entry name" value="CARNITINE MONOOXYGENASE REDUCTASE SUBUNIT"/>
    <property type="match status" value="1"/>
</dbReference>
<dbReference type="Gene3D" id="2.40.30.10">
    <property type="entry name" value="Translation factors"/>
    <property type="match status" value="1"/>
</dbReference>
<evidence type="ECO:0000256" key="5">
    <source>
        <dbReference type="ARBA" id="ARBA00023004"/>
    </source>
</evidence>
<dbReference type="Pfam" id="PF00175">
    <property type="entry name" value="NAD_binding_1"/>
    <property type="match status" value="1"/>
</dbReference>
<dbReference type="InterPro" id="IPR017927">
    <property type="entry name" value="FAD-bd_FR_type"/>
</dbReference>
<dbReference type="PROSITE" id="PS00197">
    <property type="entry name" value="2FE2S_FER_1"/>
    <property type="match status" value="1"/>
</dbReference>
<dbReference type="PROSITE" id="PS51085">
    <property type="entry name" value="2FE2S_FER_2"/>
    <property type="match status" value="1"/>
</dbReference>
<evidence type="ECO:0000313" key="10">
    <source>
        <dbReference type="Proteomes" id="UP000509761"/>
    </source>
</evidence>
<dbReference type="Gene3D" id="3.10.20.30">
    <property type="match status" value="1"/>
</dbReference>
<feature type="domain" description="2Fe-2S ferredoxin-type" evidence="7">
    <location>
        <begin position="238"/>
        <end position="325"/>
    </location>
</feature>
<dbReference type="InterPro" id="IPR039261">
    <property type="entry name" value="FNR_nucleotide-bd"/>
</dbReference>
<keyword evidence="4 9" id="KW-0560">Oxidoreductase</keyword>
<dbReference type="InterPro" id="IPR050415">
    <property type="entry name" value="MRET"/>
</dbReference>
<dbReference type="InterPro" id="IPR001041">
    <property type="entry name" value="2Fe-2S_ferredoxin-type"/>
</dbReference>
<dbReference type="GO" id="GO:0046872">
    <property type="term" value="F:metal ion binding"/>
    <property type="evidence" value="ECO:0007669"/>
    <property type="project" value="UniProtKB-KW"/>
</dbReference>
<dbReference type="EMBL" id="CP054580">
    <property type="protein sequence ID" value="QKS24719.1"/>
    <property type="molecule type" value="Genomic_DNA"/>
</dbReference>
<dbReference type="GO" id="GO:0051537">
    <property type="term" value="F:2 iron, 2 sulfur cluster binding"/>
    <property type="evidence" value="ECO:0007669"/>
    <property type="project" value="UniProtKB-KW"/>
</dbReference>
<sequence length="325" mass="35713">MASPSEKVPMNELVVSALDAIADGIYRVELADPEGNDLPEFTPGAHVRLETPSGQMRHYSLCNDPDEQARYVIAVKREEEGTGGSKSLVDETRVGDRLKVSAPHNDFELTGNPARYIFIAGGIGITPILSMIYHLKATGGKPFKLYYLSREPSQTAFLEELSAPEYRGKVVIHHDHGNPDNSYDLWPALEQPKGAHIYCCGPRGLMEAVRDMTGHWTPSSVHFEDFGKSHSTSAAEDTPFTVRLHKTGEAVPVPAGVSILEALRVNGHHVPYSCESGTCGSCRTRLLEGEAEHRDLVLSEAERQDNIMVCVSRARSKELLIDLPE</sequence>
<dbReference type="InterPro" id="IPR017938">
    <property type="entry name" value="Riboflavin_synthase-like_b-brl"/>
</dbReference>
<dbReference type="GO" id="GO:0018620">
    <property type="term" value="F:phthalate 4,5-dioxygenase activity"/>
    <property type="evidence" value="ECO:0007669"/>
    <property type="project" value="UniProtKB-EC"/>
</dbReference>
<dbReference type="AlphaFoldDB" id="A0AAP9NLX1"/>
<evidence type="ECO:0000259" key="8">
    <source>
        <dbReference type="PROSITE" id="PS51384"/>
    </source>
</evidence>
<dbReference type="CDD" id="cd00207">
    <property type="entry name" value="fer2"/>
    <property type="match status" value="1"/>
</dbReference>
<keyword evidence="1" id="KW-0285">Flavoprotein</keyword>
<keyword evidence="10" id="KW-1185">Reference proteome</keyword>
<protein>
    <submittedName>
        <fullName evidence="9">Phthalate 4,5-dioxygenase oxygenase reductase subunit</fullName>
        <ecNumber evidence="9">1.14.12.7</ecNumber>
    </submittedName>
</protein>
<dbReference type="InterPro" id="IPR012675">
    <property type="entry name" value="Beta-grasp_dom_sf"/>
</dbReference>
<dbReference type="Pfam" id="PF00970">
    <property type="entry name" value="FAD_binding_6"/>
    <property type="match status" value="1"/>
</dbReference>
<dbReference type="Gene3D" id="3.40.50.80">
    <property type="entry name" value="Nucleotide-binding domain of ferredoxin-NADP reductase (FNR) module"/>
    <property type="match status" value="1"/>
</dbReference>
<dbReference type="InterPro" id="IPR008333">
    <property type="entry name" value="Cbr1-like_FAD-bd_dom"/>
</dbReference>
<name>A0AAP9NLX1_9GAMM</name>
<dbReference type="PRINTS" id="PR00409">
    <property type="entry name" value="PHDIOXRDTASE"/>
</dbReference>
<evidence type="ECO:0000256" key="4">
    <source>
        <dbReference type="ARBA" id="ARBA00023002"/>
    </source>
</evidence>
<gene>
    <name evidence="9" type="ORF">FX987_02501</name>
</gene>
<dbReference type="CDD" id="cd06185">
    <property type="entry name" value="PDR_like"/>
    <property type="match status" value="1"/>
</dbReference>
<keyword evidence="6" id="KW-0411">Iron-sulfur</keyword>
<organism evidence="9 10">
    <name type="scientific">Vreelandella titanicae</name>
    <dbReference type="NCBI Taxonomy" id="664683"/>
    <lineage>
        <taxon>Bacteria</taxon>
        <taxon>Pseudomonadati</taxon>
        <taxon>Pseudomonadota</taxon>
        <taxon>Gammaproteobacteria</taxon>
        <taxon>Oceanospirillales</taxon>
        <taxon>Halomonadaceae</taxon>
        <taxon>Vreelandella</taxon>
    </lineage>
</organism>
<dbReference type="InterPro" id="IPR006058">
    <property type="entry name" value="2Fe2S_fd_BS"/>
</dbReference>
<proteinExistence type="predicted"/>
<dbReference type="InterPro" id="IPR001433">
    <property type="entry name" value="OxRdtase_FAD/NAD-bd"/>
</dbReference>
<dbReference type="SUPFAM" id="SSF52343">
    <property type="entry name" value="Ferredoxin reductase-like, C-terminal NADP-linked domain"/>
    <property type="match status" value="1"/>
</dbReference>
<keyword evidence="5" id="KW-0408">Iron</keyword>
<dbReference type="RefSeq" id="WP_174788255.1">
    <property type="nucleotide sequence ID" value="NZ_CP054580.1"/>
</dbReference>
<evidence type="ECO:0000256" key="6">
    <source>
        <dbReference type="ARBA" id="ARBA00023014"/>
    </source>
</evidence>
<dbReference type="SUPFAM" id="SSF54292">
    <property type="entry name" value="2Fe-2S ferredoxin-like"/>
    <property type="match status" value="1"/>
</dbReference>
<dbReference type="EC" id="1.14.12.7" evidence="9"/>
<dbReference type="Pfam" id="PF00111">
    <property type="entry name" value="Fer2"/>
    <property type="match status" value="1"/>
</dbReference>
<evidence type="ECO:0000256" key="1">
    <source>
        <dbReference type="ARBA" id="ARBA00022630"/>
    </source>
</evidence>
<dbReference type="PANTHER" id="PTHR47354">
    <property type="entry name" value="NADH OXIDOREDUCTASE HCR"/>
    <property type="match status" value="1"/>
</dbReference>
<dbReference type="PROSITE" id="PS51384">
    <property type="entry name" value="FAD_FR"/>
    <property type="match status" value="1"/>
</dbReference>
<evidence type="ECO:0000313" key="9">
    <source>
        <dbReference type="EMBL" id="QKS24719.1"/>
    </source>
</evidence>
<dbReference type="Proteomes" id="UP000509761">
    <property type="component" value="Chromosome"/>
</dbReference>
<keyword evidence="3" id="KW-0479">Metal-binding</keyword>
<evidence type="ECO:0000259" key="7">
    <source>
        <dbReference type="PROSITE" id="PS51085"/>
    </source>
</evidence>
<evidence type="ECO:0000256" key="2">
    <source>
        <dbReference type="ARBA" id="ARBA00022714"/>
    </source>
</evidence>
<reference evidence="9 10" key="1">
    <citation type="submission" date="2019-12" db="EMBL/GenBank/DDBJ databases">
        <title>Genome sequencing and assembly of endphytes of Porphyra tenera.</title>
        <authorList>
            <person name="Park J.M."/>
            <person name="Shin R."/>
            <person name="Jo S.H."/>
        </authorList>
    </citation>
    <scope>NUCLEOTIDE SEQUENCE [LARGE SCALE GENOMIC DNA]</scope>
    <source>
        <strain evidence="9 10">GPM3</strain>
    </source>
</reference>